<dbReference type="InterPro" id="IPR054832">
    <property type="entry name" value="transpos_IS91"/>
</dbReference>
<evidence type="ECO:0000259" key="1">
    <source>
        <dbReference type="Pfam" id="PF04986"/>
    </source>
</evidence>
<dbReference type="Pfam" id="PF14319">
    <property type="entry name" value="Zn_Tnp_IS91"/>
    <property type="match status" value="1"/>
</dbReference>
<protein>
    <submittedName>
        <fullName evidence="3">IS91 family transposase</fullName>
    </submittedName>
</protein>
<dbReference type="NCBIfam" id="NF033538">
    <property type="entry name" value="transpos_IS91"/>
    <property type="match status" value="1"/>
</dbReference>
<reference evidence="4" key="1">
    <citation type="journal article" date="2019" name="Int. J. Syst. Evol. Microbiol.">
        <title>The Global Catalogue of Microorganisms (GCM) 10K type strain sequencing project: providing services to taxonomists for standard genome sequencing and annotation.</title>
        <authorList>
            <consortium name="The Broad Institute Genomics Platform"/>
            <consortium name="The Broad Institute Genome Sequencing Center for Infectious Disease"/>
            <person name="Wu L."/>
            <person name="Ma J."/>
        </authorList>
    </citation>
    <scope>NUCLEOTIDE SEQUENCE [LARGE SCALE GENOMIC DNA]</scope>
    <source>
        <strain evidence="4">ICMP 19515</strain>
    </source>
</reference>
<dbReference type="EMBL" id="JBHRVD010000001">
    <property type="protein sequence ID" value="MFC3320641.1"/>
    <property type="molecule type" value="Genomic_DNA"/>
</dbReference>
<dbReference type="RefSeq" id="WP_378976756.1">
    <property type="nucleotide sequence ID" value="NZ_JBHRVD010000001.1"/>
</dbReference>
<dbReference type="Pfam" id="PF04986">
    <property type="entry name" value="Y2_Tnp"/>
    <property type="match status" value="1"/>
</dbReference>
<evidence type="ECO:0000259" key="2">
    <source>
        <dbReference type="Pfam" id="PF14319"/>
    </source>
</evidence>
<evidence type="ECO:0000313" key="4">
    <source>
        <dbReference type="Proteomes" id="UP001595648"/>
    </source>
</evidence>
<dbReference type="Proteomes" id="UP001595648">
    <property type="component" value="Unassembled WGS sequence"/>
</dbReference>
<organism evidence="3 4">
    <name type="scientific">Mesorhizobium cantuariense</name>
    <dbReference type="NCBI Taxonomy" id="1300275"/>
    <lineage>
        <taxon>Bacteria</taxon>
        <taxon>Pseudomonadati</taxon>
        <taxon>Pseudomonadota</taxon>
        <taxon>Alphaproteobacteria</taxon>
        <taxon>Hyphomicrobiales</taxon>
        <taxon>Phyllobacteriaceae</taxon>
        <taxon>Mesorhizobium</taxon>
    </lineage>
</organism>
<dbReference type="InterPro" id="IPR007069">
    <property type="entry name" value="Transposase_32"/>
</dbReference>
<feature type="domain" description="Transposase zinc-binding" evidence="2">
    <location>
        <begin position="10"/>
        <end position="101"/>
    </location>
</feature>
<evidence type="ECO:0000313" key="3">
    <source>
        <dbReference type="EMBL" id="MFC3320641.1"/>
    </source>
</evidence>
<comment type="caution">
    <text evidence="3">The sequence shown here is derived from an EMBL/GenBank/DDBJ whole genome shotgun (WGS) entry which is preliminary data.</text>
</comment>
<dbReference type="PANTHER" id="PTHR37023">
    <property type="entry name" value="TRANSPOSASE"/>
    <property type="match status" value="1"/>
</dbReference>
<keyword evidence="4" id="KW-1185">Reference proteome</keyword>
<feature type="domain" description="Transposase IS801/IS1294" evidence="1">
    <location>
        <begin position="143"/>
        <end position="328"/>
    </location>
</feature>
<accession>A0ABV7MFP1</accession>
<gene>
    <name evidence="3" type="ORF">ACFOJ9_02115</name>
</gene>
<name>A0ABV7MFP1_9HYPH</name>
<proteinExistence type="predicted"/>
<dbReference type="InterPro" id="IPR026889">
    <property type="entry name" value="Zn_Tnp"/>
</dbReference>
<dbReference type="PANTHER" id="PTHR37023:SF1">
    <property type="entry name" value="ISSOD25 TRANSPOSASE TNPA_ISSOD25"/>
    <property type="match status" value="1"/>
</dbReference>
<sequence length="393" mass="44010">MSARPEVADIFRRHGEAYRQAHDGHLGRVERRVMGAIELCRTAELGGHVEGCRSCGAIRVAYNSCRNRHCPKCQGQACREWLAARQGELLPVPYFHVVFTLPVQIAAITFQNKAAVYTILFKAAAETLRTIAADSKHLGAEIGLVGVLHSWGQNLHYHPHIHCIVPGGGLSPDGTRWISCRPGFFLPVRVLSRLFRRLFLEELRTAYEAGKLSFFGNLADLAAPAVFKRRVGEVRRLDWVVYAKPPFGGPEQVLAYLGRYTHRVAIANSRLVSTANGEVAFRWRDYRHGGKAKLMTLDVHEFIRRFLLHTLPDGFHRIRHYGFLANSHRAAKLDLCRRLLANPQQDNIEPHVESTPAPLALAHRCPCCGGSMVTLAIWRCGQAPQGPLWDDTS</sequence>